<dbReference type="GO" id="GO:0035312">
    <property type="term" value="F:5'-3' DNA exonuclease activity"/>
    <property type="evidence" value="ECO:0007669"/>
    <property type="project" value="TreeGrafter"/>
</dbReference>
<dbReference type="InterPro" id="IPR003141">
    <property type="entry name" value="Pol/His_phosphatase_N"/>
</dbReference>
<organism evidence="3 5">
    <name type="scientific">Legionella moravica</name>
    <dbReference type="NCBI Taxonomy" id="39962"/>
    <lineage>
        <taxon>Bacteria</taxon>
        <taxon>Pseudomonadati</taxon>
        <taxon>Pseudomonadota</taxon>
        <taxon>Gammaproteobacteria</taxon>
        <taxon>Legionellales</taxon>
        <taxon>Legionellaceae</taxon>
        <taxon>Legionella</taxon>
    </lineage>
</organism>
<dbReference type="SUPFAM" id="SSF89550">
    <property type="entry name" value="PHP domain-like"/>
    <property type="match status" value="1"/>
</dbReference>
<evidence type="ECO:0000313" key="2">
    <source>
        <dbReference type="EMBL" id="KTD34259.1"/>
    </source>
</evidence>
<dbReference type="GO" id="GO:0004534">
    <property type="term" value="F:5'-3' RNA exonuclease activity"/>
    <property type="evidence" value="ECO:0007669"/>
    <property type="project" value="TreeGrafter"/>
</dbReference>
<name>A0A378JVX6_9GAMM</name>
<evidence type="ECO:0000259" key="1">
    <source>
        <dbReference type="SMART" id="SM00481"/>
    </source>
</evidence>
<feature type="domain" description="Polymerase/histidinol phosphatase N-terminal" evidence="1">
    <location>
        <begin position="2"/>
        <end position="67"/>
    </location>
</feature>
<dbReference type="EMBL" id="UGOG01000001">
    <property type="protein sequence ID" value="STX62865.1"/>
    <property type="molecule type" value="Genomic_DNA"/>
</dbReference>
<sequence>MIDLHCHSYFSDGALSPEDLIQKALHHQIKCLSLTDHDTVAGYVALNQAAQHTGIKIVTGIEFSTRWKKYDIHILGYQLNHTPELNELIAHQNGSRVARAKQIGESLQLVGIDNAYEKACQIAGHERVGRPHFAQILINEGKTRDMKSAFKQFLGRGKAAYIPTPWISIQEAVEGIIHSGGQAVIAHPLKYGLTRSKLHELINVFKEAGGEGLEVVSGEMNVSQIKEMAATCLRFNLLASSGSDYHNDAVSRINLGRQQKLPVNCTPIWQEWNIEQGTL</sequence>
<proteinExistence type="predicted"/>
<evidence type="ECO:0000313" key="5">
    <source>
        <dbReference type="Proteomes" id="UP000254040"/>
    </source>
</evidence>
<dbReference type="PANTHER" id="PTHR42924:SF3">
    <property type="entry name" value="POLYMERASE_HISTIDINOL PHOSPHATASE N-TERMINAL DOMAIN-CONTAINING PROTEIN"/>
    <property type="match status" value="1"/>
</dbReference>
<dbReference type="Proteomes" id="UP000254040">
    <property type="component" value="Unassembled WGS sequence"/>
</dbReference>
<dbReference type="RefSeq" id="WP_028384551.1">
    <property type="nucleotide sequence ID" value="NZ_CAAAJG010000001.1"/>
</dbReference>
<dbReference type="Proteomes" id="UP000054985">
    <property type="component" value="Unassembled WGS sequence"/>
</dbReference>
<dbReference type="Pfam" id="PF02811">
    <property type="entry name" value="PHP"/>
    <property type="match status" value="1"/>
</dbReference>
<reference evidence="2 4" key="1">
    <citation type="submission" date="2015-11" db="EMBL/GenBank/DDBJ databases">
        <title>Genomic analysis of 38 Legionella species identifies large and diverse effector repertoires.</title>
        <authorList>
            <person name="Burstein D."/>
            <person name="Amaro F."/>
            <person name="Zusman T."/>
            <person name="Lifshitz Z."/>
            <person name="Cohen O."/>
            <person name="Gilbert J.A."/>
            <person name="Pupko T."/>
            <person name="Shuman H.A."/>
            <person name="Segal G."/>
        </authorList>
    </citation>
    <scope>NUCLEOTIDE SEQUENCE [LARGE SCALE GENOMIC DNA]</scope>
    <source>
        <strain evidence="2 4">ATCC 43877</strain>
    </source>
</reference>
<reference evidence="3 5" key="2">
    <citation type="submission" date="2018-06" db="EMBL/GenBank/DDBJ databases">
        <authorList>
            <consortium name="Pathogen Informatics"/>
            <person name="Doyle S."/>
        </authorList>
    </citation>
    <scope>NUCLEOTIDE SEQUENCE [LARGE SCALE GENOMIC DNA]</scope>
    <source>
        <strain evidence="3 5">NCTC12239</strain>
    </source>
</reference>
<evidence type="ECO:0000313" key="3">
    <source>
        <dbReference type="EMBL" id="STX62865.1"/>
    </source>
</evidence>
<dbReference type="CDD" id="cd07438">
    <property type="entry name" value="PHP_HisPPase_AMP"/>
    <property type="match status" value="1"/>
</dbReference>
<protein>
    <submittedName>
        <fullName evidence="3">Metal dependent phosphoesterase</fullName>
    </submittedName>
</protein>
<dbReference type="InterPro" id="IPR052018">
    <property type="entry name" value="PHP_domain"/>
</dbReference>
<dbReference type="Gene3D" id="3.20.20.140">
    <property type="entry name" value="Metal-dependent hydrolases"/>
    <property type="match status" value="1"/>
</dbReference>
<dbReference type="STRING" id="39962.Lmor_1656"/>
<dbReference type="InterPro" id="IPR004013">
    <property type="entry name" value="PHP_dom"/>
</dbReference>
<dbReference type="SMART" id="SM00481">
    <property type="entry name" value="POLIIIAc"/>
    <property type="match status" value="1"/>
</dbReference>
<dbReference type="Gene3D" id="1.10.150.650">
    <property type="match status" value="1"/>
</dbReference>
<evidence type="ECO:0000313" key="4">
    <source>
        <dbReference type="Proteomes" id="UP000054985"/>
    </source>
</evidence>
<dbReference type="PANTHER" id="PTHR42924">
    <property type="entry name" value="EXONUCLEASE"/>
    <property type="match status" value="1"/>
</dbReference>
<dbReference type="OrthoDB" id="9804333at2"/>
<accession>A0A378JVX6</accession>
<dbReference type="EMBL" id="LNYN01000020">
    <property type="protein sequence ID" value="KTD34259.1"/>
    <property type="molecule type" value="Genomic_DNA"/>
</dbReference>
<dbReference type="AlphaFoldDB" id="A0A378JVX6"/>
<gene>
    <name evidence="2" type="ORF">Lmor_1656</name>
    <name evidence="3" type="ORF">NCTC12239_01804</name>
</gene>
<keyword evidence="4" id="KW-1185">Reference proteome</keyword>
<dbReference type="InterPro" id="IPR016195">
    <property type="entry name" value="Pol/histidinol_Pase-like"/>
</dbReference>